<dbReference type="RefSeq" id="WP_419190208.1">
    <property type="nucleotide sequence ID" value="NZ_CP036434.1"/>
</dbReference>
<keyword evidence="5 10" id="KW-0378">Hydrolase</keyword>
<evidence type="ECO:0000259" key="18">
    <source>
        <dbReference type="PROSITE" id="PS51786"/>
    </source>
</evidence>
<dbReference type="Proteomes" id="UP000320390">
    <property type="component" value="Chromosome"/>
</dbReference>
<evidence type="ECO:0000256" key="15">
    <source>
        <dbReference type="RuleBase" id="RU000591"/>
    </source>
</evidence>
<evidence type="ECO:0000256" key="13">
    <source>
        <dbReference type="PIRSR" id="PIRSR001174-2"/>
    </source>
</evidence>
<dbReference type="Pfam" id="PF00004">
    <property type="entry name" value="AAA"/>
    <property type="match status" value="1"/>
</dbReference>
<dbReference type="HAMAP" id="MF_01973">
    <property type="entry name" value="lon_bact"/>
    <property type="match status" value="1"/>
</dbReference>
<dbReference type="PANTHER" id="PTHR10046">
    <property type="entry name" value="ATP DEPENDENT LON PROTEASE FAMILY MEMBER"/>
    <property type="match status" value="1"/>
</dbReference>
<dbReference type="InterPro" id="IPR027417">
    <property type="entry name" value="P-loop_NTPase"/>
</dbReference>
<dbReference type="PROSITE" id="PS01046">
    <property type="entry name" value="LON_SER"/>
    <property type="match status" value="1"/>
</dbReference>
<proteinExistence type="evidence at transcript level"/>
<dbReference type="SUPFAM" id="SSF54211">
    <property type="entry name" value="Ribosomal protein S5 domain 2-like"/>
    <property type="match status" value="1"/>
</dbReference>
<dbReference type="InterPro" id="IPR003593">
    <property type="entry name" value="AAA+_ATPase"/>
</dbReference>
<comment type="subcellular location">
    <subcellularLocation>
        <location evidence="1 10 11">Cytoplasm</location>
    </subcellularLocation>
</comment>
<dbReference type="PROSITE" id="PS51786">
    <property type="entry name" value="LON_PROTEOLYTIC"/>
    <property type="match status" value="1"/>
</dbReference>
<feature type="domain" description="Lon N-terminal" evidence="19">
    <location>
        <begin position="68"/>
        <end position="261"/>
    </location>
</feature>
<feature type="region of interest" description="Disordered" evidence="17">
    <location>
        <begin position="1"/>
        <end position="63"/>
    </location>
</feature>
<evidence type="ECO:0000256" key="16">
    <source>
        <dbReference type="SAM" id="Coils"/>
    </source>
</evidence>
<evidence type="ECO:0000256" key="7">
    <source>
        <dbReference type="ARBA" id="ARBA00022840"/>
    </source>
</evidence>
<dbReference type="PROSITE" id="PS51787">
    <property type="entry name" value="LON_N"/>
    <property type="match status" value="1"/>
</dbReference>
<comment type="subunit">
    <text evidence="10 11">Homohexamer. Organized in a ring with a central cavity.</text>
</comment>
<keyword evidence="21" id="KW-1185">Reference proteome</keyword>
<dbReference type="Gene3D" id="1.20.58.1480">
    <property type="match status" value="1"/>
</dbReference>
<gene>
    <name evidence="20" type="primary">lon2</name>
    <name evidence="10" type="synonym">lon</name>
    <name evidence="20" type="ORF">Poly30_30560</name>
</gene>
<dbReference type="Pfam" id="PF05362">
    <property type="entry name" value="Lon_C"/>
    <property type="match status" value="1"/>
</dbReference>
<evidence type="ECO:0000256" key="9">
    <source>
        <dbReference type="ARBA" id="ARBA00050665"/>
    </source>
</evidence>
<feature type="active site" evidence="10 12">
    <location>
        <position position="736"/>
    </location>
</feature>
<keyword evidence="8 10" id="KW-0346">Stress response</keyword>
<dbReference type="Gene3D" id="1.10.8.60">
    <property type="match status" value="1"/>
</dbReference>
<protein>
    <recommendedName>
        <fullName evidence="10 11">Lon protease</fullName>
        <ecNumber evidence="10 11">3.4.21.53</ecNumber>
    </recommendedName>
    <alternativeName>
        <fullName evidence="10">ATP-dependent protease La</fullName>
    </alternativeName>
</protein>
<feature type="active site" evidence="10 12">
    <location>
        <position position="779"/>
    </location>
</feature>
<evidence type="ECO:0000313" key="21">
    <source>
        <dbReference type="Proteomes" id="UP000320390"/>
    </source>
</evidence>
<dbReference type="GO" id="GO:0005524">
    <property type="term" value="F:ATP binding"/>
    <property type="evidence" value="ECO:0007669"/>
    <property type="project" value="UniProtKB-UniRule"/>
</dbReference>
<evidence type="ECO:0000256" key="17">
    <source>
        <dbReference type="SAM" id="MobiDB-lite"/>
    </source>
</evidence>
<dbReference type="Pfam" id="PF02190">
    <property type="entry name" value="LON_substr_bdg"/>
    <property type="match status" value="1"/>
</dbReference>
<comment type="catalytic activity">
    <reaction evidence="9 10 11 14">
        <text>Hydrolysis of proteins in presence of ATP.</text>
        <dbReference type="EC" id="3.4.21.53"/>
    </reaction>
</comment>
<dbReference type="PRINTS" id="PR00830">
    <property type="entry name" value="ENDOLAPTASE"/>
</dbReference>
<dbReference type="FunFam" id="3.40.50.300:FF:000021">
    <property type="entry name" value="Lon protease homolog"/>
    <property type="match status" value="1"/>
</dbReference>
<keyword evidence="4 10" id="KW-0547">Nucleotide-binding</keyword>
<feature type="binding site" evidence="10 13">
    <location>
        <begin position="413"/>
        <end position="420"/>
    </location>
    <ligand>
        <name>ATP</name>
        <dbReference type="ChEBI" id="CHEBI:30616"/>
    </ligand>
</feature>
<accession>A0A518ETW6</accession>
<dbReference type="InterPro" id="IPR003111">
    <property type="entry name" value="Lon_prtase_N"/>
</dbReference>
<dbReference type="InterPro" id="IPR027065">
    <property type="entry name" value="Lon_Prtase"/>
</dbReference>
<evidence type="ECO:0000256" key="3">
    <source>
        <dbReference type="ARBA" id="ARBA00022670"/>
    </source>
</evidence>
<feature type="coiled-coil region" evidence="16">
    <location>
        <begin position="308"/>
        <end position="338"/>
    </location>
</feature>
<dbReference type="InterPro" id="IPR054594">
    <property type="entry name" value="Lon_lid"/>
</dbReference>
<keyword evidence="6 10" id="KW-0720">Serine protease</keyword>
<evidence type="ECO:0000256" key="8">
    <source>
        <dbReference type="ARBA" id="ARBA00023016"/>
    </source>
</evidence>
<dbReference type="Pfam" id="PF22667">
    <property type="entry name" value="Lon_lid"/>
    <property type="match status" value="1"/>
</dbReference>
<dbReference type="NCBIfam" id="TIGR00763">
    <property type="entry name" value="lon"/>
    <property type="match status" value="1"/>
</dbReference>
<evidence type="ECO:0000256" key="1">
    <source>
        <dbReference type="ARBA" id="ARBA00004496"/>
    </source>
</evidence>
<dbReference type="EC" id="3.4.21.53" evidence="10 11"/>
<dbReference type="SUPFAM" id="SSF88697">
    <property type="entry name" value="PUA domain-like"/>
    <property type="match status" value="1"/>
</dbReference>
<dbReference type="GO" id="GO:0034605">
    <property type="term" value="P:cellular response to heat"/>
    <property type="evidence" value="ECO:0007669"/>
    <property type="project" value="UniProtKB-UniRule"/>
</dbReference>
<dbReference type="InterPro" id="IPR046336">
    <property type="entry name" value="Lon_prtase_N_sf"/>
</dbReference>
<evidence type="ECO:0000256" key="4">
    <source>
        <dbReference type="ARBA" id="ARBA00022741"/>
    </source>
</evidence>
<evidence type="ECO:0000256" key="5">
    <source>
        <dbReference type="ARBA" id="ARBA00022801"/>
    </source>
</evidence>
<dbReference type="GO" id="GO:0005737">
    <property type="term" value="C:cytoplasm"/>
    <property type="evidence" value="ECO:0007669"/>
    <property type="project" value="UniProtKB-SubCell"/>
</dbReference>
<reference evidence="20 21" key="1">
    <citation type="submission" date="2019-02" db="EMBL/GenBank/DDBJ databases">
        <title>Deep-cultivation of Planctomycetes and their phenomic and genomic characterization uncovers novel biology.</title>
        <authorList>
            <person name="Wiegand S."/>
            <person name="Jogler M."/>
            <person name="Boedeker C."/>
            <person name="Pinto D."/>
            <person name="Vollmers J."/>
            <person name="Rivas-Marin E."/>
            <person name="Kohn T."/>
            <person name="Peeters S.H."/>
            <person name="Heuer A."/>
            <person name="Rast P."/>
            <person name="Oberbeckmann S."/>
            <person name="Bunk B."/>
            <person name="Jeske O."/>
            <person name="Meyerdierks A."/>
            <person name="Storesund J.E."/>
            <person name="Kallscheuer N."/>
            <person name="Luecker S."/>
            <person name="Lage O.M."/>
            <person name="Pohl T."/>
            <person name="Merkel B.J."/>
            <person name="Hornburger P."/>
            <person name="Mueller R.-W."/>
            <person name="Bruemmer F."/>
            <person name="Labrenz M."/>
            <person name="Spormann A.M."/>
            <person name="Op den Camp H."/>
            <person name="Overmann J."/>
            <person name="Amann R."/>
            <person name="Jetten M.S.M."/>
            <person name="Mascher T."/>
            <person name="Medema M.H."/>
            <person name="Devos D.P."/>
            <person name="Kaster A.-K."/>
            <person name="Ovreas L."/>
            <person name="Rohde M."/>
            <person name="Galperin M.Y."/>
            <person name="Jogler C."/>
        </authorList>
    </citation>
    <scope>NUCLEOTIDE SEQUENCE [LARGE SCALE GENOMIC DNA]</scope>
    <source>
        <strain evidence="20 21">Poly30</strain>
    </source>
</reference>
<evidence type="ECO:0000256" key="14">
    <source>
        <dbReference type="PROSITE-ProRule" id="PRU01122"/>
    </source>
</evidence>
<dbReference type="Gene3D" id="2.30.130.40">
    <property type="entry name" value="LON domain-like"/>
    <property type="match status" value="1"/>
</dbReference>
<evidence type="ECO:0000259" key="19">
    <source>
        <dbReference type="PROSITE" id="PS51787"/>
    </source>
</evidence>
<dbReference type="Gene3D" id="1.20.5.5270">
    <property type="match status" value="1"/>
</dbReference>
<dbReference type="InterPro" id="IPR003959">
    <property type="entry name" value="ATPase_AAA_core"/>
</dbReference>
<dbReference type="GO" id="GO:0004252">
    <property type="term" value="F:serine-type endopeptidase activity"/>
    <property type="evidence" value="ECO:0007669"/>
    <property type="project" value="UniProtKB-UniRule"/>
</dbReference>
<dbReference type="InterPro" id="IPR004815">
    <property type="entry name" value="Lon_bac/euk-typ"/>
</dbReference>
<dbReference type="CDD" id="cd19500">
    <property type="entry name" value="RecA-like_Lon"/>
    <property type="match status" value="1"/>
</dbReference>
<feature type="region of interest" description="Disordered" evidence="17">
    <location>
        <begin position="831"/>
        <end position="859"/>
    </location>
</feature>
<dbReference type="SMART" id="SM00464">
    <property type="entry name" value="LON"/>
    <property type="match status" value="1"/>
</dbReference>
<comment type="similarity">
    <text evidence="10 11 14 15">Belongs to the peptidase S16 family.</text>
</comment>
<dbReference type="GO" id="GO:0004176">
    <property type="term" value="F:ATP-dependent peptidase activity"/>
    <property type="evidence" value="ECO:0007669"/>
    <property type="project" value="UniProtKB-UniRule"/>
</dbReference>
<feature type="domain" description="Lon proteolytic" evidence="18">
    <location>
        <begin position="649"/>
        <end position="830"/>
    </location>
</feature>
<dbReference type="InterPro" id="IPR008269">
    <property type="entry name" value="Lon_proteolytic"/>
</dbReference>
<evidence type="ECO:0000256" key="11">
    <source>
        <dbReference type="PIRNR" id="PIRNR001174"/>
    </source>
</evidence>
<evidence type="ECO:0000256" key="10">
    <source>
        <dbReference type="HAMAP-Rule" id="MF_01973"/>
    </source>
</evidence>
<evidence type="ECO:0000256" key="2">
    <source>
        <dbReference type="ARBA" id="ARBA00022490"/>
    </source>
</evidence>
<comment type="induction">
    <text evidence="10">By heat shock.</text>
</comment>
<dbReference type="Gene3D" id="3.40.50.300">
    <property type="entry name" value="P-loop containing nucleotide triphosphate hydrolases"/>
    <property type="match status" value="1"/>
</dbReference>
<dbReference type="Gene3D" id="3.30.230.10">
    <property type="match status" value="1"/>
</dbReference>
<evidence type="ECO:0000256" key="6">
    <source>
        <dbReference type="ARBA" id="ARBA00022825"/>
    </source>
</evidence>
<dbReference type="InterPro" id="IPR015947">
    <property type="entry name" value="PUA-like_sf"/>
</dbReference>
<keyword evidence="16" id="KW-0175">Coiled coil</keyword>
<feature type="compositionally biased region" description="Basic residues" evidence="17">
    <location>
        <begin position="1"/>
        <end position="34"/>
    </location>
</feature>
<evidence type="ECO:0000313" key="20">
    <source>
        <dbReference type="EMBL" id="QDV07530.1"/>
    </source>
</evidence>
<comment type="function">
    <text evidence="10">ATP-dependent serine protease that mediates the selective degradation of mutant and abnormal proteins as well as certain short-lived regulatory proteins. Required for cellular homeostasis and for survival from DNA damage and developmental changes induced by stress. Degrades polypeptides processively to yield small peptide fragments that are 5 to 10 amino acids long. Binds to DNA in a double-stranded, site-specific manner.</text>
</comment>
<feature type="compositionally biased region" description="Basic residues" evidence="17">
    <location>
        <begin position="43"/>
        <end position="54"/>
    </location>
</feature>
<organism evidence="20 21">
    <name type="scientific">Saltatorellus ferox</name>
    <dbReference type="NCBI Taxonomy" id="2528018"/>
    <lineage>
        <taxon>Bacteria</taxon>
        <taxon>Pseudomonadati</taxon>
        <taxon>Planctomycetota</taxon>
        <taxon>Planctomycetia</taxon>
        <taxon>Planctomycetia incertae sedis</taxon>
        <taxon>Saltatorellus</taxon>
    </lineage>
</organism>
<name>A0A518ETW6_9BACT</name>
<dbReference type="InterPro" id="IPR027543">
    <property type="entry name" value="Lon_bac"/>
</dbReference>
<keyword evidence="2 10" id="KW-0963">Cytoplasm</keyword>
<dbReference type="InterPro" id="IPR020568">
    <property type="entry name" value="Ribosomal_Su5_D2-typ_SF"/>
</dbReference>
<dbReference type="PIRSF" id="PIRSF001174">
    <property type="entry name" value="Lon_proteas"/>
    <property type="match status" value="1"/>
</dbReference>
<dbReference type="EMBL" id="CP036434">
    <property type="protein sequence ID" value="QDV07530.1"/>
    <property type="molecule type" value="Genomic_DNA"/>
</dbReference>
<keyword evidence="7 10" id="KW-0067">ATP-binding</keyword>
<dbReference type="SMART" id="SM00382">
    <property type="entry name" value="AAA"/>
    <property type="match status" value="1"/>
</dbReference>
<dbReference type="GO" id="GO:0043565">
    <property type="term" value="F:sequence-specific DNA binding"/>
    <property type="evidence" value="ECO:0007669"/>
    <property type="project" value="UniProtKB-UniRule"/>
</dbReference>
<dbReference type="InterPro" id="IPR008268">
    <property type="entry name" value="Peptidase_S16_AS"/>
</dbReference>
<dbReference type="InterPro" id="IPR014721">
    <property type="entry name" value="Ribsml_uS5_D2-typ_fold_subgr"/>
</dbReference>
<sequence length="859" mass="94251">MAEKKTSKKASARKKPAIRKKPAAKKPAAKKPAGKKPSGNKGASKRRGAKKSTSRNRAGQMSDDTEELVIVPVRNMILFPGVVLPLMLGRERSVIAVRAAVAEEREIGLLLQRDEREETPGPDDLYQVGTVGDIMRYWTAPDGRHQAICQGQSRFEVVEFVATDPVLIARVRRIEEVERPSRALEARFVALKARAQEVLAMAQGTPEDLEQAVQGIESPAMLADLVATFLDMPASEKQELLETFDLKKRLDRLLEALGEAHAVLELSMKIRQDTKETLDSAQREYYLREQLRQIQRELGEGDDVVSEIQELRERVDELDLTEDAEREVRRELRRLERTPEQAAEHSMLRTWLEVFTELPWNERSRDLVDLDRAQEVLDADHHGLEKVKRRIIEFLAVKKLNPEGQGPTLCLVGPPGVGKTSLGQSVARATGREFVRISLGGTHDESEIRGHRRTYVGAMPGKIIEGLRKAKTRNPVFLLDEIDKLGQGMHGDPASALLEVLDPAQNGTFQDNYLGVPFDLSEVLFIATANVEERIPHPLHDRMDVIRLAGYTEEEKLSIAKEHLFARQRAAAGLKASQLRISVAGLKEIISSYTREAGVRELERKIAAVCRHAATKFASRRRKLMSIGPDEVREILGPERREHEVADRTAQPGVATGLAWTPVGGEILFIEAAASPGKGELRLTGQLGDVMKESAYAAMTLIRTRAAALGIDAEMLAKSDVHMHIPAGAVPKDGPSAGVAITVALVSLFTGRRVRSTVAMTGEISLRGRVLPVGGLKEKTLAALAAGIKTVLLPAKNMADLIELPESASSKLTFQPLETIDEALEAALEPAKSAGAKKVTGPSSRARKASGSKATQPRS</sequence>
<dbReference type="GO" id="GO:0016887">
    <property type="term" value="F:ATP hydrolysis activity"/>
    <property type="evidence" value="ECO:0007669"/>
    <property type="project" value="UniProtKB-UniRule"/>
</dbReference>
<keyword evidence="3 10" id="KW-0645">Protease</keyword>
<evidence type="ECO:0000256" key="12">
    <source>
        <dbReference type="PIRSR" id="PIRSR001174-1"/>
    </source>
</evidence>
<dbReference type="AlphaFoldDB" id="A0A518ETW6"/>
<dbReference type="SUPFAM" id="SSF52540">
    <property type="entry name" value="P-loop containing nucleoside triphosphate hydrolases"/>
    <property type="match status" value="1"/>
</dbReference>
<dbReference type="GO" id="GO:0006515">
    <property type="term" value="P:protein quality control for misfolded or incompletely synthesized proteins"/>
    <property type="evidence" value="ECO:0007669"/>
    <property type="project" value="UniProtKB-UniRule"/>
</dbReference>